<organism evidence="1 2">
    <name type="scientific">Trifolium pratense</name>
    <name type="common">Red clover</name>
    <dbReference type="NCBI Taxonomy" id="57577"/>
    <lineage>
        <taxon>Eukaryota</taxon>
        <taxon>Viridiplantae</taxon>
        <taxon>Streptophyta</taxon>
        <taxon>Embryophyta</taxon>
        <taxon>Tracheophyta</taxon>
        <taxon>Spermatophyta</taxon>
        <taxon>Magnoliopsida</taxon>
        <taxon>eudicotyledons</taxon>
        <taxon>Gunneridae</taxon>
        <taxon>Pentapetalae</taxon>
        <taxon>rosids</taxon>
        <taxon>fabids</taxon>
        <taxon>Fabales</taxon>
        <taxon>Fabaceae</taxon>
        <taxon>Papilionoideae</taxon>
        <taxon>50 kb inversion clade</taxon>
        <taxon>NPAAA clade</taxon>
        <taxon>Hologalegina</taxon>
        <taxon>IRL clade</taxon>
        <taxon>Trifolieae</taxon>
        <taxon>Trifolium</taxon>
    </lineage>
</organism>
<name>A0ACB0KAI2_TRIPR</name>
<comment type="caution">
    <text evidence="1">The sequence shown here is derived from an EMBL/GenBank/DDBJ whole genome shotgun (WGS) entry which is preliminary data.</text>
</comment>
<proteinExistence type="predicted"/>
<protein>
    <submittedName>
        <fullName evidence="1">Uncharacterized protein</fullName>
    </submittedName>
</protein>
<sequence length="459" mass="53284">MERKRDSIPSARARKRGKRGKEKANEVVSQEIGSCFSDLPFPITTHILLQLPIKSVLICKRVCRTWNTLISDPYFAELHFKLSRIGYMIRTCDPKLVSRTMCLLENELHEFDNEWDRILKLEPTFKLPLRDAKLVLDKRDEANGMLVCKPKDHRFVVANSCNGLLCLCDPINKDPLIVCNPITSEFIRLPKVTRTPEKSQRPICSGIGFQPKTNEYKVIRMWNNYDNYVFQGIAVEIHKVGTSTWRNVRVDRSIFTWRLEHPTFLNGSLHWILFDSRRWSILRFNFETEKLKLFPSPSFTHNGLPLPHKEGVSMGALEDSLYICYVNLISYVEVWVMKKYGSKKSWTKVFSNHSFGAPHRDISLCWPVIHFEKVTALLEYHSDVGFTYCKPEKNRLKRFLVCGTKAKLLEVIPHIPSLISLKDVVKGDNIEVLNLNVHSRCAKFKLPEENEVLYLAQDF</sequence>
<dbReference type="EMBL" id="CASHSV030000206">
    <property type="protein sequence ID" value="CAJ2652773.1"/>
    <property type="molecule type" value="Genomic_DNA"/>
</dbReference>
<evidence type="ECO:0000313" key="1">
    <source>
        <dbReference type="EMBL" id="CAJ2652773.1"/>
    </source>
</evidence>
<dbReference type="Proteomes" id="UP001177021">
    <property type="component" value="Unassembled WGS sequence"/>
</dbReference>
<accession>A0ACB0KAI2</accession>
<keyword evidence="2" id="KW-1185">Reference proteome</keyword>
<reference evidence="1" key="1">
    <citation type="submission" date="2023-10" db="EMBL/GenBank/DDBJ databases">
        <authorList>
            <person name="Rodriguez Cubillos JULIANA M."/>
            <person name="De Vega J."/>
        </authorList>
    </citation>
    <scope>NUCLEOTIDE SEQUENCE</scope>
</reference>
<gene>
    <name evidence="1" type="ORF">MILVUS5_LOCUS20208</name>
</gene>
<evidence type="ECO:0000313" key="2">
    <source>
        <dbReference type="Proteomes" id="UP001177021"/>
    </source>
</evidence>